<dbReference type="GO" id="GO:0003723">
    <property type="term" value="F:RNA binding"/>
    <property type="evidence" value="ECO:0007669"/>
    <property type="project" value="InterPro"/>
</dbReference>
<protein>
    <submittedName>
        <fullName evidence="4">ANTAR domain-containing protein</fullName>
    </submittedName>
</protein>
<dbReference type="InterPro" id="IPR003018">
    <property type="entry name" value="GAF"/>
</dbReference>
<dbReference type="InterPro" id="IPR036388">
    <property type="entry name" value="WH-like_DNA-bd_sf"/>
</dbReference>
<dbReference type="Pfam" id="PF13185">
    <property type="entry name" value="GAF_2"/>
    <property type="match status" value="1"/>
</dbReference>
<dbReference type="InterPro" id="IPR005561">
    <property type="entry name" value="ANTAR"/>
</dbReference>
<keyword evidence="2" id="KW-0804">Transcription</keyword>
<evidence type="ECO:0000313" key="4">
    <source>
        <dbReference type="EMBL" id="TFC79597.1"/>
    </source>
</evidence>
<keyword evidence="5" id="KW-1185">Reference proteome</keyword>
<dbReference type="SMART" id="SM01012">
    <property type="entry name" value="ANTAR"/>
    <property type="match status" value="1"/>
</dbReference>
<organism evidence="4 5">
    <name type="scientific">Cryobacterium cheniae</name>
    <dbReference type="NCBI Taxonomy" id="1259262"/>
    <lineage>
        <taxon>Bacteria</taxon>
        <taxon>Bacillati</taxon>
        <taxon>Actinomycetota</taxon>
        <taxon>Actinomycetes</taxon>
        <taxon>Micrococcales</taxon>
        <taxon>Microbacteriaceae</taxon>
        <taxon>Cryobacterium</taxon>
    </lineage>
</organism>
<evidence type="ECO:0000259" key="3">
    <source>
        <dbReference type="PROSITE" id="PS50921"/>
    </source>
</evidence>
<keyword evidence="1" id="KW-0805">Transcription regulation</keyword>
<proteinExistence type="predicted"/>
<evidence type="ECO:0000256" key="2">
    <source>
        <dbReference type="ARBA" id="ARBA00023163"/>
    </source>
</evidence>
<dbReference type="PROSITE" id="PS50921">
    <property type="entry name" value="ANTAR"/>
    <property type="match status" value="1"/>
</dbReference>
<accession>A0A4R8XNT2</accession>
<dbReference type="EMBL" id="SOGN01000044">
    <property type="protein sequence ID" value="TFC79597.1"/>
    <property type="molecule type" value="Genomic_DNA"/>
</dbReference>
<dbReference type="SUPFAM" id="SSF55781">
    <property type="entry name" value="GAF domain-like"/>
    <property type="match status" value="1"/>
</dbReference>
<dbReference type="OrthoDB" id="7466251at2"/>
<dbReference type="Proteomes" id="UP000298433">
    <property type="component" value="Unassembled WGS sequence"/>
</dbReference>
<dbReference type="Gene3D" id="3.30.450.40">
    <property type="match status" value="1"/>
</dbReference>
<feature type="domain" description="ANTAR" evidence="3">
    <location>
        <begin position="162"/>
        <end position="223"/>
    </location>
</feature>
<dbReference type="Gene3D" id="1.10.10.10">
    <property type="entry name" value="Winged helix-like DNA-binding domain superfamily/Winged helix DNA-binding domain"/>
    <property type="match status" value="1"/>
</dbReference>
<evidence type="ECO:0000313" key="5">
    <source>
        <dbReference type="Proteomes" id="UP000298433"/>
    </source>
</evidence>
<gene>
    <name evidence="4" type="ORF">E3T23_10035</name>
</gene>
<dbReference type="AlphaFoldDB" id="A0A4R8XNT2"/>
<evidence type="ECO:0000256" key="1">
    <source>
        <dbReference type="ARBA" id="ARBA00023015"/>
    </source>
</evidence>
<name>A0A4R8XNT2_9MICO</name>
<reference evidence="4 5" key="1">
    <citation type="submission" date="2019-03" db="EMBL/GenBank/DDBJ databases">
        <title>Genomics of glacier-inhabiting Cryobacterium strains.</title>
        <authorList>
            <person name="Liu Q."/>
            <person name="Xin Y.-H."/>
        </authorList>
    </citation>
    <scope>NUCLEOTIDE SEQUENCE [LARGE SCALE GENOMIC DNA]</scope>
    <source>
        <strain evidence="4 5">TMT2-48-2</strain>
    </source>
</reference>
<dbReference type="Pfam" id="PF03861">
    <property type="entry name" value="ANTAR"/>
    <property type="match status" value="1"/>
</dbReference>
<sequence>MSLPDRRSFGLAVEELSNAHLNGTDLCSPFLRVLPVTGVAISTLGGPFGTETVCASDASAARLDELQFDLGEGPCWDALATHVPVLSGDIRQHGNPVWPVFVQTLDGTDVGGVFAFPMVVGSLDIGAVDLYSRRPRTLTGPQIADATTMVGIAARQVLRRVLLAQTMKPDPDADEGYSRRVVHQATGMVLAQLNLGASDALLLLQGYAFSHARTVREVADDVVARKLDFTSEFDGS</sequence>
<dbReference type="InterPro" id="IPR029016">
    <property type="entry name" value="GAF-like_dom_sf"/>
</dbReference>
<comment type="caution">
    <text evidence="4">The sequence shown here is derived from an EMBL/GenBank/DDBJ whole genome shotgun (WGS) entry which is preliminary data.</text>
</comment>
<dbReference type="RefSeq" id="WP_134370230.1">
    <property type="nucleotide sequence ID" value="NZ_SOGN01000044.1"/>
</dbReference>